<evidence type="ECO:0000256" key="1">
    <source>
        <dbReference type="SAM" id="SignalP"/>
    </source>
</evidence>
<name>A0A1M5YLD0_9BACT</name>
<feature type="chain" id="PRO_5012680441" evidence="1">
    <location>
        <begin position="22"/>
        <end position="144"/>
    </location>
</feature>
<keyword evidence="3" id="KW-1185">Reference proteome</keyword>
<evidence type="ECO:0000313" key="2">
    <source>
        <dbReference type="EMBL" id="SHI12741.1"/>
    </source>
</evidence>
<dbReference type="Proteomes" id="UP000184139">
    <property type="component" value="Unassembled WGS sequence"/>
</dbReference>
<dbReference type="STRING" id="1121409.SAMN02745124_04173"/>
<organism evidence="2 3">
    <name type="scientific">Desulfofustis glycolicus DSM 9705</name>
    <dbReference type="NCBI Taxonomy" id="1121409"/>
    <lineage>
        <taxon>Bacteria</taxon>
        <taxon>Pseudomonadati</taxon>
        <taxon>Thermodesulfobacteriota</taxon>
        <taxon>Desulfobulbia</taxon>
        <taxon>Desulfobulbales</taxon>
        <taxon>Desulfocapsaceae</taxon>
        <taxon>Desulfofustis</taxon>
    </lineage>
</organism>
<dbReference type="RefSeq" id="WP_073379146.1">
    <property type="nucleotide sequence ID" value="NZ_FQXS01000042.1"/>
</dbReference>
<proteinExistence type="predicted"/>
<reference evidence="2 3" key="1">
    <citation type="submission" date="2016-11" db="EMBL/GenBank/DDBJ databases">
        <authorList>
            <person name="Jaros S."/>
            <person name="Januszkiewicz K."/>
            <person name="Wedrychowicz H."/>
        </authorList>
    </citation>
    <scope>NUCLEOTIDE SEQUENCE [LARGE SCALE GENOMIC DNA]</scope>
    <source>
        <strain evidence="2 3">DSM 9705</strain>
    </source>
</reference>
<accession>A0A1M5YLD0</accession>
<protein>
    <submittedName>
        <fullName evidence="2">Uncharacterized protein</fullName>
    </submittedName>
</protein>
<sequence>MKKQILLASLFVLMIVSLAVAEWLTDFRDIYVKEGIDPAVVEALKQGAGPDQIMENGLQLEGLNPQNLVKAMYCAGIRGDDIRTAGNQYGVTDLIIVAGYKKSVEECGDRVVDTQAYTPTATVVSFAGPPTPGNGINSVSPATF</sequence>
<gene>
    <name evidence="2" type="ORF">SAMN02745124_04173</name>
</gene>
<evidence type="ECO:0000313" key="3">
    <source>
        <dbReference type="Proteomes" id="UP000184139"/>
    </source>
</evidence>
<keyword evidence="1" id="KW-0732">Signal</keyword>
<dbReference type="EMBL" id="FQXS01000042">
    <property type="protein sequence ID" value="SHI12741.1"/>
    <property type="molecule type" value="Genomic_DNA"/>
</dbReference>
<feature type="signal peptide" evidence="1">
    <location>
        <begin position="1"/>
        <end position="21"/>
    </location>
</feature>
<dbReference type="OrthoDB" id="5432352at2"/>
<dbReference type="AlphaFoldDB" id="A0A1M5YLD0"/>